<keyword evidence="2" id="KW-1185">Reference proteome</keyword>
<dbReference type="KEGG" id="cfu:CFU_3357"/>
<reference evidence="1 2" key="1">
    <citation type="journal article" date="2004" name="Environ. Microbiol.">
        <title>Phylogeny-function analysis of (meta)genomic libraries: screening for expression of ribosomal RNA genes by large-insert library fluorescent in situ hybridization (LIL-FISH).</title>
        <authorList>
            <person name="Leveau J.H."/>
            <person name="Gerards S."/>
            <person name="de Boer W."/>
            <person name="van Veen J.A."/>
        </authorList>
    </citation>
    <scope>NUCLEOTIDE SEQUENCE [LARGE SCALE GENOMIC DNA]</scope>
    <source>
        <strain evidence="1 2">Ter331</strain>
    </source>
</reference>
<accession>G0AAG7</accession>
<sequence length="164" mass="17108">MSILDPRLWLAALAIAAAMFFVGKFDERRVWVAREAAASATAKTDLDAATVRADTAESTMKAKIKEADDEKVKQVAIVNSKLAAALNELRARPARRANASGEGAGTVGQCAGASGAELSKPDAGFLAGEAARADNYINELNACNVRYDGVATEINKLAPAKSGN</sequence>
<evidence type="ECO:0000313" key="2">
    <source>
        <dbReference type="Proteomes" id="UP000008392"/>
    </source>
</evidence>
<dbReference type="EMBL" id="CP002745">
    <property type="protein sequence ID" value="AEK63181.1"/>
    <property type="molecule type" value="Genomic_DNA"/>
</dbReference>
<dbReference type="AlphaFoldDB" id="G0AAG7"/>
<reference evidence="1 2" key="3">
    <citation type="journal article" date="2008" name="FEMS Microbiol. Ecol.">
        <title>Identification and characterization of genes underlying chitinolysis in Collimonas fungivorans Ter331.</title>
        <authorList>
            <person name="Fritsche K."/>
            <person name="de Boer W."/>
            <person name="Gerards S."/>
            <person name="van den Berg M."/>
            <person name="van Veen J.A."/>
            <person name="Leveau J.H."/>
        </authorList>
    </citation>
    <scope>NUCLEOTIDE SEQUENCE [LARGE SCALE GENOMIC DNA]</scope>
    <source>
        <strain evidence="1 2">Ter331</strain>
    </source>
</reference>
<dbReference type="RefSeq" id="WP_014007333.1">
    <property type="nucleotide sequence ID" value="NC_015856.1"/>
</dbReference>
<dbReference type="HOGENOM" id="CLU_1616194_0_0_4"/>
<evidence type="ECO:0000313" key="1">
    <source>
        <dbReference type="EMBL" id="AEK63181.1"/>
    </source>
</evidence>
<gene>
    <name evidence="1" type="ordered locus">CFU_3357</name>
</gene>
<dbReference type="STRING" id="1005048.CFU_3357"/>
<name>G0AAG7_COLFT</name>
<reference evidence="1 2" key="2">
    <citation type="journal article" date="2006" name="J. Microbiol. Methods">
        <title>Genomic flank-sequencing of plasposon insertion sites for rapid identification of functional genes.</title>
        <authorList>
            <person name="Leveau J.H."/>
            <person name="Gerards S."/>
            <person name="Fritsche K."/>
            <person name="Zondag G."/>
            <person name="van Veen J.A."/>
        </authorList>
    </citation>
    <scope>NUCLEOTIDE SEQUENCE [LARGE SCALE GENOMIC DNA]</scope>
    <source>
        <strain evidence="1 2">Ter331</strain>
    </source>
</reference>
<organism evidence="1 2">
    <name type="scientific">Collimonas fungivorans (strain Ter331)</name>
    <dbReference type="NCBI Taxonomy" id="1005048"/>
    <lineage>
        <taxon>Bacteria</taxon>
        <taxon>Pseudomonadati</taxon>
        <taxon>Pseudomonadota</taxon>
        <taxon>Betaproteobacteria</taxon>
        <taxon>Burkholderiales</taxon>
        <taxon>Oxalobacteraceae</taxon>
        <taxon>Collimonas</taxon>
    </lineage>
</organism>
<reference evidence="2" key="6">
    <citation type="submission" date="2011-05" db="EMBL/GenBank/DDBJ databases">
        <title>Complete sequence of Collimonas fungivorans Ter331.</title>
        <authorList>
            <person name="Leveau J.H."/>
        </authorList>
    </citation>
    <scope>NUCLEOTIDE SEQUENCE [LARGE SCALE GENOMIC DNA]</scope>
    <source>
        <strain evidence="2">Ter331</strain>
    </source>
</reference>
<dbReference type="Proteomes" id="UP000008392">
    <property type="component" value="Chromosome"/>
</dbReference>
<protein>
    <recommendedName>
        <fullName evidence="3">Bacteriophage Rz lysis protein</fullName>
    </recommendedName>
</protein>
<evidence type="ECO:0008006" key="3">
    <source>
        <dbReference type="Google" id="ProtNLM"/>
    </source>
</evidence>
<proteinExistence type="predicted"/>
<reference evidence="1 2" key="4">
    <citation type="journal article" date="2010" name="Environ. Microbiol.">
        <title>The bacterial genus Collimonas: mycophagy, weathering and other adaptive solutions to life in oligotrophic soil environments.</title>
        <authorList>
            <person name="Leveau J.H."/>
            <person name="Uroz S."/>
            <person name="de Boer W."/>
        </authorList>
    </citation>
    <scope>NUCLEOTIDE SEQUENCE [LARGE SCALE GENOMIC DNA]</scope>
    <source>
        <strain evidence="1 2">Ter331</strain>
    </source>
</reference>
<reference evidence="1 2" key="5">
    <citation type="journal article" date="2011" name="ISME J.">
        <title>Dual transcriptional profiling of a bacterial/fungal confrontation: Collimonas fungivorans versus Aspergillus niger.</title>
        <authorList>
            <person name="Mela F."/>
            <person name="Fritsche K."/>
            <person name="de Boer W."/>
            <person name="van Veen J.A."/>
            <person name="de Graaff L.H."/>
            <person name="van den Berg M."/>
            <person name="Leveau J.H."/>
        </authorList>
    </citation>
    <scope>NUCLEOTIDE SEQUENCE [LARGE SCALE GENOMIC DNA]</scope>
    <source>
        <strain evidence="1 2">Ter331</strain>
    </source>
</reference>